<dbReference type="PANTHER" id="PTHR31314:SF84">
    <property type="entry name" value="HOMEODOMAIN-LIKE SUPERFAMILY PROTEIN-RELATED"/>
    <property type="match status" value="1"/>
</dbReference>
<dbReference type="AlphaFoldDB" id="A0A498JU65"/>
<keyword evidence="3" id="KW-0804">Transcription</keyword>
<evidence type="ECO:0000313" key="7">
    <source>
        <dbReference type="Proteomes" id="UP000290289"/>
    </source>
</evidence>
<dbReference type="Proteomes" id="UP000290289">
    <property type="component" value="Chromosome 5"/>
</dbReference>
<evidence type="ECO:0000256" key="2">
    <source>
        <dbReference type="ARBA" id="ARBA00023015"/>
    </source>
</evidence>
<dbReference type="EMBL" id="RDQH01000331">
    <property type="protein sequence ID" value="RXH99408.1"/>
    <property type="molecule type" value="Genomic_DNA"/>
</dbReference>
<evidence type="ECO:0000256" key="3">
    <source>
        <dbReference type="ARBA" id="ARBA00023163"/>
    </source>
</evidence>
<comment type="subcellular location">
    <subcellularLocation>
        <location evidence="1">Nucleus</location>
    </subcellularLocation>
</comment>
<dbReference type="InterPro" id="IPR046955">
    <property type="entry name" value="PHR1-like"/>
</dbReference>
<dbReference type="NCBIfam" id="TIGR01557">
    <property type="entry name" value="myb_SHAQKYF"/>
    <property type="match status" value="1"/>
</dbReference>
<dbReference type="STRING" id="3750.A0A498JU65"/>
<reference evidence="6 7" key="1">
    <citation type="submission" date="2018-10" db="EMBL/GenBank/DDBJ databases">
        <title>A high-quality apple genome assembly.</title>
        <authorList>
            <person name="Hu J."/>
        </authorList>
    </citation>
    <scope>NUCLEOTIDE SEQUENCE [LARGE SCALE GENOMIC DNA]</scope>
    <source>
        <strain evidence="7">cv. HFTH1</strain>
        <tissue evidence="6">Young leaf</tissue>
    </source>
</reference>
<dbReference type="PANTHER" id="PTHR31314">
    <property type="entry name" value="MYB FAMILY TRANSCRIPTION FACTOR PHL7-LIKE"/>
    <property type="match status" value="1"/>
</dbReference>
<sequence>MKDQAMKRVEGDDHHHQRSSSLKRSPSSSVDNGDQKPYTSSFDDGDGDGVTPMRSTTLGKQLVVDGYPHHFPAAPSHRQMSGSLLKPSSPSSVPVRPYVRSKMPRLRWTPDLHRCFVHAVERLGGEQRATPKMVLPIMNVKDLTISHVKSHLQLDLVKPAAMAAKENGVFLVSEHSNNSIYLKPINIAQTVCHQKNNGVIKMYNYGPCQSNETCYIEDLATKNTSPQAKWKDETKPLVPYQVSSKRYEQKPNSFFIFNDLLKRCSDNIGQESNHKHLEDLRGTESEYDARMFLSLNSSSTKASRELLRLSKASGNSDANDIMAATKVLIMLVLLGALATLSSTTEAGRDVAMSKKGIVGGAFKFDDEKTYAFFHHKFPRYGYPYGKRFGFGGGFGSGVGHGSGTGAASGAESGAATGAADGAAAGTGAVEGQGAGGGST</sequence>
<proteinExistence type="predicted"/>
<gene>
    <name evidence="6" type="ORF">DVH24_011733</name>
</gene>
<feature type="compositionally biased region" description="Low complexity" evidence="5">
    <location>
        <begin position="407"/>
        <end position="427"/>
    </location>
</feature>
<comment type="caution">
    <text evidence="6">The sequence shown here is derived from an EMBL/GenBank/DDBJ whole genome shotgun (WGS) entry which is preliminary data.</text>
</comment>
<evidence type="ECO:0000256" key="1">
    <source>
        <dbReference type="ARBA" id="ARBA00004123"/>
    </source>
</evidence>
<keyword evidence="2" id="KW-0805">Transcription regulation</keyword>
<feature type="compositionally biased region" description="Gly residues" evidence="5">
    <location>
        <begin position="428"/>
        <end position="439"/>
    </location>
</feature>
<feature type="compositionally biased region" description="Basic and acidic residues" evidence="5">
    <location>
        <begin position="1"/>
        <end position="15"/>
    </location>
</feature>
<dbReference type="GO" id="GO:0003677">
    <property type="term" value="F:DNA binding"/>
    <property type="evidence" value="ECO:0007669"/>
    <property type="project" value="InterPro"/>
</dbReference>
<dbReference type="InterPro" id="IPR009057">
    <property type="entry name" value="Homeodomain-like_sf"/>
</dbReference>
<feature type="region of interest" description="Disordered" evidence="5">
    <location>
        <begin position="69"/>
        <end position="96"/>
    </location>
</feature>
<dbReference type="Gene3D" id="1.10.10.60">
    <property type="entry name" value="Homeodomain-like"/>
    <property type="match status" value="1"/>
</dbReference>
<evidence type="ECO:0008006" key="8">
    <source>
        <dbReference type="Google" id="ProtNLM"/>
    </source>
</evidence>
<dbReference type="GO" id="GO:0003700">
    <property type="term" value="F:DNA-binding transcription factor activity"/>
    <property type="evidence" value="ECO:0007669"/>
    <property type="project" value="InterPro"/>
</dbReference>
<feature type="compositionally biased region" description="Low complexity" evidence="5">
    <location>
        <begin position="83"/>
        <end position="96"/>
    </location>
</feature>
<evidence type="ECO:0000256" key="4">
    <source>
        <dbReference type="ARBA" id="ARBA00023242"/>
    </source>
</evidence>
<dbReference type="GO" id="GO:0005634">
    <property type="term" value="C:nucleus"/>
    <property type="evidence" value="ECO:0007669"/>
    <property type="project" value="UniProtKB-SubCell"/>
</dbReference>
<feature type="compositionally biased region" description="Low complexity" evidence="5">
    <location>
        <begin position="19"/>
        <end position="29"/>
    </location>
</feature>
<protein>
    <recommendedName>
        <fullName evidence="8">HTH myb-type domain-containing protein</fullName>
    </recommendedName>
</protein>
<organism evidence="6 7">
    <name type="scientific">Malus domestica</name>
    <name type="common">Apple</name>
    <name type="synonym">Pyrus malus</name>
    <dbReference type="NCBI Taxonomy" id="3750"/>
    <lineage>
        <taxon>Eukaryota</taxon>
        <taxon>Viridiplantae</taxon>
        <taxon>Streptophyta</taxon>
        <taxon>Embryophyta</taxon>
        <taxon>Tracheophyta</taxon>
        <taxon>Spermatophyta</taxon>
        <taxon>Magnoliopsida</taxon>
        <taxon>eudicotyledons</taxon>
        <taxon>Gunneridae</taxon>
        <taxon>Pentapetalae</taxon>
        <taxon>rosids</taxon>
        <taxon>fabids</taxon>
        <taxon>Rosales</taxon>
        <taxon>Rosaceae</taxon>
        <taxon>Amygdaloideae</taxon>
        <taxon>Maleae</taxon>
        <taxon>Malus</taxon>
    </lineage>
</organism>
<accession>A0A498JU65</accession>
<name>A0A498JU65_MALDO</name>
<keyword evidence="4" id="KW-0539">Nucleus</keyword>
<feature type="region of interest" description="Disordered" evidence="5">
    <location>
        <begin position="1"/>
        <end position="54"/>
    </location>
</feature>
<evidence type="ECO:0000313" key="6">
    <source>
        <dbReference type="EMBL" id="RXH99408.1"/>
    </source>
</evidence>
<evidence type="ECO:0000256" key="5">
    <source>
        <dbReference type="SAM" id="MobiDB-lite"/>
    </source>
</evidence>
<dbReference type="InterPro" id="IPR006447">
    <property type="entry name" value="Myb_dom_plants"/>
</dbReference>
<keyword evidence="7" id="KW-1185">Reference proteome</keyword>
<feature type="region of interest" description="Disordered" evidence="5">
    <location>
        <begin position="405"/>
        <end position="439"/>
    </location>
</feature>
<dbReference type="SUPFAM" id="SSF46689">
    <property type="entry name" value="Homeodomain-like"/>
    <property type="match status" value="1"/>
</dbReference>